<evidence type="ECO:0000259" key="6">
    <source>
        <dbReference type="Pfam" id="PF00931"/>
    </source>
</evidence>
<dbReference type="InterPro" id="IPR045344">
    <property type="entry name" value="C-JID"/>
</dbReference>
<keyword evidence="4" id="KW-0520">NAD</keyword>
<evidence type="ECO:0000256" key="1">
    <source>
        <dbReference type="ARBA" id="ARBA00011982"/>
    </source>
</evidence>
<dbReference type="InterPro" id="IPR002182">
    <property type="entry name" value="NB-ARC"/>
</dbReference>
<dbReference type="InterPro" id="IPR058192">
    <property type="entry name" value="WHD_ROQ1-like"/>
</dbReference>
<dbReference type="Pfam" id="PF00931">
    <property type="entry name" value="NB-ARC"/>
    <property type="match status" value="1"/>
</dbReference>
<evidence type="ECO:0000259" key="8">
    <source>
        <dbReference type="Pfam" id="PF23282"/>
    </source>
</evidence>
<dbReference type="InterPro" id="IPR011713">
    <property type="entry name" value="Leu-rich_rpt_3"/>
</dbReference>
<dbReference type="InterPro" id="IPR032675">
    <property type="entry name" value="LRR_dom_sf"/>
</dbReference>
<dbReference type="SUPFAM" id="SSF52540">
    <property type="entry name" value="P-loop containing nucleoside triphosphate hydrolases"/>
    <property type="match status" value="1"/>
</dbReference>
<gene>
    <name evidence="9" type="ORF">P3X46_021950</name>
</gene>
<dbReference type="Gene3D" id="3.80.10.10">
    <property type="entry name" value="Ribonuclease Inhibitor"/>
    <property type="match status" value="2"/>
</dbReference>
<dbReference type="Pfam" id="PF20160">
    <property type="entry name" value="C-JID"/>
    <property type="match status" value="1"/>
</dbReference>
<dbReference type="Pfam" id="PF23282">
    <property type="entry name" value="WHD_ROQ1"/>
    <property type="match status" value="1"/>
</dbReference>
<keyword evidence="10" id="KW-1185">Reference proteome</keyword>
<dbReference type="EC" id="3.2.2.6" evidence="1"/>
<dbReference type="InterPro" id="IPR044974">
    <property type="entry name" value="Disease_R_plants"/>
</dbReference>
<dbReference type="Pfam" id="PF07725">
    <property type="entry name" value="LRR_3"/>
    <property type="match status" value="1"/>
</dbReference>
<evidence type="ECO:0000313" key="9">
    <source>
        <dbReference type="EMBL" id="KAJ9167286.1"/>
    </source>
</evidence>
<sequence>DDSEFIQDIAKGILNKLRRFSPSIAKDYVGMDSRMEKMRLCMGIEELNTVKMVGICGMGGIGKTSIAGVIYKEMQCQFEGSAFLADVRETSRKYGLVTLQRQLLCATLMERDIDVYDVYNGVDHIKNRLSRKKVLVILDDVDELEQLELLIGKKDENWFGVGSRIILTTRDEHLLIHHEVDQIYRVEELNHHEALQLFCLKAFKKDFPPEGYMELSNQVVNYAGGLPLALKVLGSSLYARPIREWSSALERLKEVPNEKILNKLEISFDGLEDIQKKIFLDIACFFKGKTKDYVMKVMKSVGLYPDIGIRELIDKSLIAILDNQVWMHDLLQEMGQEIVRRECREEPGQRSRLWLYEDVCHIFMNDTGTTLIKGVVMDYIFDQGDRYLSSKAFLKMKALRFLILSNLNLSKDIEYLSNELRYLEWYGYPFKSLPQSFQPDQLVELHMSYSSIEQLWKGVRPLKLLKIIDLSYSKNLIMTPDFREIPYLEELILECCTGLLEVHHSIGLLQRIVLLNLKNCKSLVALPSSLCNLKSLKVFILSGCSNLEEMPDKIGDMTSLEVFDAAGIGSTLLPSVQPWDCLCPWWPMPKKNPPAMSLVLPSLTGSHFLMELDLSYCSLTDAAIPDDLSCFPFLSYLDLSGNDFVSMPASISQLSKLLDFRFANCKRLHSFPNLPSSIMHLSMEGCSCLDTSLLTSISGHFKLENLHLVDCRRLQSLPDLSSIVLQLSVEGRTTKETVPNPFEENILRPSSLTFITCLKLVEIQGNNRRALARLISYLHFILRHGSQGLFSPSTIVSVCLSASEVPVWFNYQGSGSSLEVQLPPYWLSYKWMGFFVSVVIRFHDDQPAPDTFAVFCDLHAYISPDQSLFLGRSTLEISQDLCIGSDQLCLNFVPRSSITCLDQLEGCNHLKTSFFSDQLEVKNCGFRPLYSQDIDELILCNKPFENGLPGTTAAEVLLLFSLPSNF</sequence>
<dbReference type="PANTHER" id="PTHR11017:SF553">
    <property type="entry name" value="ADP-RIBOSYL CYCLASE_CYCLIC ADP-RIBOSE HYDROLASE"/>
    <property type="match status" value="1"/>
</dbReference>
<proteinExistence type="predicted"/>
<keyword evidence="3" id="KW-0677">Repeat</keyword>
<feature type="non-terminal residue" evidence="9">
    <location>
        <position position="1"/>
    </location>
</feature>
<dbReference type="PANTHER" id="PTHR11017">
    <property type="entry name" value="LEUCINE-RICH REPEAT-CONTAINING PROTEIN"/>
    <property type="match status" value="1"/>
</dbReference>
<dbReference type="Gene3D" id="1.10.8.430">
    <property type="entry name" value="Helical domain of apoptotic protease-activating factors"/>
    <property type="match status" value="1"/>
</dbReference>
<evidence type="ECO:0000313" key="10">
    <source>
        <dbReference type="Proteomes" id="UP001174677"/>
    </source>
</evidence>
<dbReference type="InterPro" id="IPR027417">
    <property type="entry name" value="P-loop_NTPase"/>
</dbReference>
<feature type="domain" description="NB-ARC" evidence="6">
    <location>
        <begin position="48"/>
        <end position="206"/>
    </location>
</feature>
<dbReference type="PRINTS" id="PR00364">
    <property type="entry name" value="DISEASERSIST"/>
</dbReference>
<feature type="domain" description="C-JID" evidence="7">
    <location>
        <begin position="801"/>
        <end position="934"/>
    </location>
</feature>
<reference evidence="9 10" key="1">
    <citation type="journal article" date="2023" name="Plant Biotechnol. J.">
        <title>Chromosome-level wild Hevea brasiliensis genome provides new tools for genomic-assisted breeding and valuable loci to elevate rubber yield.</title>
        <authorList>
            <person name="Cheng H."/>
            <person name="Song X."/>
            <person name="Hu Y."/>
            <person name="Wu T."/>
            <person name="Yang Q."/>
            <person name="An Z."/>
            <person name="Feng S."/>
            <person name="Deng Z."/>
            <person name="Wu W."/>
            <person name="Zeng X."/>
            <person name="Tu M."/>
            <person name="Wang X."/>
            <person name="Huang H."/>
        </authorList>
    </citation>
    <scope>NUCLEOTIDE SEQUENCE [LARGE SCALE GENOMIC DNA]</scope>
    <source>
        <strain evidence="9">MT/VB/25A 57/8</strain>
    </source>
</reference>
<evidence type="ECO:0000256" key="2">
    <source>
        <dbReference type="ARBA" id="ARBA00022614"/>
    </source>
</evidence>
<keyword evidence="2" id="KW-0433">Leucine-rich repeat</keyword>
<protein>
    <recommendedName>
        <fullName evidence="1">ADP-ribosyl cyclase/cyclic ADP-ribose hydrolase</fullName>
        <ecNumber evidence="1">3.2.2.6</ecNumber>
    </recommendedName>
</protein>
<name>A0ABQ9LL14_HEVBR</name>
<dbReference type="Proteomes" id="UP001174677">
    <property type="component" value="Chromosome 12"/>
</dbReference>
<evidence type="ECO:0000256" key="3">
    <source>
        <dbReference type="ARBA" id="ARBA00022737"/>
    </source>
</evidence>
<evidence type="ECO:0000256" key="5">
    <source>
        <dbReference type="ARBA" id="ARBA00047304"/>
    </source>
</evidence>
<accession>A0ABQ9LL14</accession>
<evidence type="ECO:0000259" key="7">
    <source>
        <dbReference type="Pfam" id="PF20160"/>
    </source>
</evidence>
<feature type="domain" description="Disease resistance protein Roq1-like winged-helix" evidence="8">
    <location>
        <begin position="275"/>
        <end position="341"/>
    </location>
</feature>
<dbReference type="Gene3D" id="3.40.50.300">
    <property type="entry name" value="P-loop containing nucleotide triphosphate hydrolases"/>
    <property type="match status" value="1"/>
</dbReference>
<dbReference type="SUPFAM" id="SSF52058">
    <property type="entry name" value="L domain-like"/>
    <property type="match status" value="1"/>
</dbReference>
<organism evidence="9 10">
    <name type="scientific">Hevea brasiliensis</name>
    <name type="common">Para rubber tree</name>
    <name type="synonym">Siphonia brasiliensis</name>
    <dbReference type="NCBI Taxonomy" id="3981"/>
    <lineage>
        <taxon>Eukaryota</taxon>
        <taxon>Viridiplantae</taxon>
        <taxon>Streptophyta</taxon>
        <taxon>Embryophyta</taxon>
        <taxon>Tracheophyta</taxon>
        <taxon>Spermatophyta</taxon>
        <taxon>Magnoliopsida</taxon>
        <taxon>eudicotyledons</taxon>
        <taxon>Gunneridae</taxon>
        <taxon>Pentapetalae</taxon>
        <taxon>rosids</taxon>
        <taxon>fabids</taxon>
        <taxon>Malpighiales</taxon>
        <taxon>Euphorbiaceae</taxon>
        <taxon>Crotonoideae</taxon>
        <taxon>Micrandreae</taxon>
        <taxon>Hevea</taxon>
    </lineage>
</organism>
<evidence type="ECO:0000256" key="4">
    <source>
        <dbReference type="ARBA" id="ARBA00023027"/>
    </source>
</evidence>
<dbReference type="InterPro" id="IPR042197">
    <property type="entry name" value="Apaf_helical"/>
</dbReference>
<comment type="caution">
    <text evidence="9">The sequence shown here is derived from an EMBL/GenBank/DDBJ whole genome shotgun (WGS) entry which is preliminary data.</text>
</comment>
<comment type="catalytic activity">
    <reaction evidence="5">
        <text>NAD(+) + H2O = ADP-D-ribose + nicotinamide + H(+)</text>
        <dbReference type="Rhea" id="RHEA:16301"/>
        <dbReference type="ChEBI" id="CHEBI:15377"/>
        <dbReference type="ChEBI" id="CHEBI:15378"/>
        <dbReference type="ChEBI" id="CHEBI:17154"/>
        <dbReference type="ChEBI" id="CHEBI:57540"/>
        <dbReference type="ChEBI" id="CHEBI:57967"/>
        <dbReference type="EC" id="3.2.2.6"/>
    </reaction>
    <physiologicalReaction direction="left-to-right" evidence="5">
        <dbReference type="Rhea" id="RHEA:16302"/>
    </physiologicalReaction>
</comment>
<dbReference type="EMBL" id="JARPOI010000012">
    <property type="protein sequence ID" value="KAJ9167286.1"/>
    <property type="molecule type" value="Genomic_DNA"/>
</dbReference>